<dbReference type="PANTHER" id="PTHR34472:SF1">
    <property type="entry name" value="SULFUR CARRIER PROTEIN THIS"/>
    <property type="match status" value="1"/>
</dbReference>
<name>A0ABY5HER4_9GAMM</name>
<reference evidence="1" key="1">
    <citation type="submission" date="2021-04" db="EMBL/GenBank/DDBJ databases">
        <title>Oceanospirillales bacteria with DddD are important DMSP degraders in coastal seawater.</title>
        <authorList>
            <person name="Liu J."/>
        </authorList>
    </citation>
    <scope>NUCLEOTIDE SEQUENCE</scope>
    <source>
        <strain evidence="1">D13-1</strain>
    </source>
</reference>
<sequence length="66" mass="7067">MRIVLNGDTMELGDESSLADLVEQLGLGEKRFAAEVNMEIVPRSQHGTLRLSDGDQVEIVQAIGGG</sequence>
<dbReference type="Proteomes" id="UP001058461">
    <property type="component" value="Chromosome"/>
</dbReference>
<gene>
    <name evidence="1" type="primary">thiS</name>
    <name evidence="1" type="ORF">KDW95_15660</name>
</gene>
<dbReference type="EMBL" id="CP073347">
    <property type="protein sequence ID" value="UTW10718.1"/>
    <property type="molecule type" value="Genomic_DNA"/>
</dbReference>
<dbReference type="Pfam" id="PF02597">
    <property type="entry name" value="ThiS"/>
    <property type="match status" value="1"/>
</dbReference>
<dbReference type="InterPro" id="IPR012675">
    <property type="entry name" value="Beta-grasp_dom_sf"/>
</dbReference>
<evidence type="ECO:0000313" key="1">
    <source>
        <dbReference type="EMBL" id="UTW10718.1"/>
    </source>
</evidence>
<keyword evidence="2" id="KW-1185">Reference proteome</keyword>
<evidence type="ECO:0000313" key="2">
    <source>
        <dbReference type="Proteomes" id="UP001058461"/>
    </source>
</evidence>
<accession>A0ABY5HER4</accession>
<dbReference type="PANTHER" id="PTHR34472">
    <property type="entry name" value="SULFUR CARRIER PROTEIN THIS"/>
    <property type="match status" value="1"/>
</dbReference>
<dbReference type="CDD" id="cd00565">
    <property type="entry name" value="Ubl_ThiS"/>
    <property type="match status" value="1"/>
</dbReference>
<dbReference type="NCBIfam" id="TIGR01683">
    <property type="entry name" value="thiS"/>
    <property type="match status" value="1"/>
</dbReference>
<dbReference type="InterPro" id="IPR010035">
    <property type="entry name" value="Thi_S"/>
</dbReference>
<protein>
    <submittedName>
        <fullName evidence="1">Sulfur carrier protein ThiS</fullName>
    </submittedName>
</protein>
<dbReference type="Gene3D" id="3.10.20.30">
    <property type="match status" value="1"/>
</dbReference>
<dbReference type="InterPro" id="IPR003749">
    <property type="entry name" value="ThiS/MoaD-like"/>
</dbReference>
<dbReference type="SUPFAM" id="SSF54285">
    <property type="entry name" value="MoaD/ThiS"/>
    <property type="match status" value="1"/>
</dbReference>
<dbReference type="InterPro" id="IPR016155">
    <property type="entry name" value="Mopterin_synth/thiamin_S_b"/>
</dbReference>
<proteinExistence type="predicted"/>
<organism evidence="1 2">
    <name type="scientific">Marinobacterium rhizophilum</name>
    <dbReference type="NCBI Taxonomy" id="420402"/>
    <lineage>
        <taxon>Bacteria</taxon>
        <taxon>Pseudomonadati</taxon>
        <taxon>Pseudomonadota</taxon>
        <taxon>Gammaproteobacteria</taxon>
        <taxon>Oceanospirillales</taxon>
        <taxon>Oceanospirillaceae</taxon>
        <taxon>Marinobacterium</taxon>
    </lineage>
</organism>
<dbReference type="RefSeq" id="WP_255852770.1">
    <property type="nucleotide sequence ID" value="NZ_CP073347.1"/>
</dbReference>